<evidence type="ECO:0000313" key="2">
    <source>
        <dbReference type="Proteomes" id="UP000824107"/>
    </source>
</evidence>
<reference evidence="1" key="1">
    <citation type="submission" date="2020-10" db="EMBL/GenBank/DDBJ databases">
        <authorList>
            <person name="Gilroy R."/>
        </authorList>
    </citation>
    <scope>NUCLEOTIDE SEQUENCE</scope>
    <source>
        <strain evidence="1">ChiW3-316</strain>
    </source>
</reference>
<reference evidence="1" key="2">
    <citation type="journal article" date="2021" name="PeerJ">
        <title>Extensive microbial diversity within the chicken gut microbiome revealed by metagenomics and culture.</title>
        <authorList>
            <person name="Gilroy R."/>
            <person name="Ravi A."/>
            <person name="Getino M."/>
            <person name="Pursley I."/>
            <person name="Horton D.L."/>
            <person name="Alikhan N.F."/>
            <person name="Baker D."/>
            <person name="Gharbi K."/>
            <person name="Hall N."/>
            <person name="Watson M."/>
            <person name="Adriaenssens E.M."/>
            <person name="Foster-Nyarko E."/>
            <person name="Jarju S."/>
            <person name="Secka A."/>
            <person name="Antonio M."/>
            <person name="Oren A."/>
            <person name="Chaudhuri R.R."/>
            <person name="La Ragione R."/>
            <person name="Hildebrand F."/>
            <person name="Pallen M.J."/>
        </authorList>
    </citation>
    <scope>NUCLEOTIDE SEQUENCE</scope>
    <source>
        <strain evidence="1">ChiW3-316</strain>
    </source>
</reference>
<sequence>MRTKNSLELFEQAVASYKLSQCLSKPDNELYHAAFYFALHRFFSGEDFPLERLYETSPEMLFEQFYLYCQKHAEVLTDAKILQRNDPAAGVLLAVVFVQEEKKSARRAACETVLKQRADVSYLKFLGGLAKTYPQLLELMFVLVESKDVWSEIYLSDLLAAYCNRPVKSTEEFAVIYKWLERLADPVAVAKHLPFAAKEIEPDNAFIAFHASHLTALLQLIAAKDGHNRILSKTVLSLITLSNLALKIRLDILNKYAARVYAGSRDNLPHFCAAVSALLKESFLTDDDVCYEILLQFEKAVPENSETALTMLQWAEQAWRSHYLLHDPQGSDFCEDGLWRFAEPVLQKGGTDDKRDGEWLSLCGELALASCGNVWCYEPLPLWLALQIYRCSATGCSAKERFLPTAKALVNKQCWELERFFEEENQIVWAEWMPALDYFWCQETAAPIKKVLQIVAYYVRDDEAAMKDWTERHGLNLKDWGCCIVYNEQREALLAALKVD</sequence>
<comment type="caution">
    <text evidence="1">The sequence shown here is derived from an EMBL/GenBank/DDBJ whole genome shotgun (WGS) entry which is preliminary data.</text>
</comment>
<organism evidence="1 2">
    <name type="scientific">Candidatus Scatocola faecipullorum</name>
    <dbReference type="NCBI Taxonomy" id="2840917"/>
    <lineage>
        <taxon>Bacteria</taxon>
        <taxon>Pseudomonadati</taxon>
        <taxon>Pseudomonadota</taxon>
        <taxon>Alphaproteobacteria</taxon>
        <taxon>Rhodospirillales</taxon>
        <taxon>Rhodospirillaceae</taxon>
        <taxon>Rhodospirillaceae incertae sedis</taxon>
        <taxon>Candidatus Scatocola</taxon>
    </lineage>
</organism>
<dbReference type="AlphaFoldDB" id="A0A9D1M4I6"/>
<gene>
    <name evidence="1" type="ORF">IAD20_05225</name>
</gene>
<dbReference type="Proteomes" id="UP000824107">
    <property type="component" value="Unassembled WGS sequence"/>
</dbReference>
<accession>A0A9D1M4I6</accession>
<proteinExistence type="predicted"/>
<evidence type="ECO:0000313" key="1">
    <source>
        <dbReference type="EMBL" id="HIU53463.1"/>
    </source>
</evidence>
<protein>
    <submittedName>
        <fullName evidence="1">Uncharacterized protein</fullName>
    </submittedName>
</protein>
<name>A0A9D1M4I6_9PROT</name>
<dbReference type="EMBL" id="DVNC01000032">
    <property type="protein sequence ID" value="HIU53463.1"/>
    <property type="molecule type" value="Genomic_DNA"/>
</dbReference>